<evidence type="ECO:0000313" key="3">
    <source>
        <dbReference type="Proteomes" id="UP001594351"/>
    </source>
</evidence>
<evidence type="ECO:0000313" key="2">
    <source>
        <dbReference type="EMBL" id="MFC1853843.1"/>
    </source>
</evidence>
<sequence>GLWFFHKFEIEAAIEEGVKLITHVSPIKIQTENEHLTGIDFIKNELGELDETGRARFIPIEGSEHTVELDTLIVAIGEQLMPFELEGSEGLEFHRWGAIKVDPDTLTTTREGVFAGGDIVTGPNTVVDAIAAGKKGALMIDRYLNGEPLRQMAAVVKHREYIDPHQLSPQELEKIRRAEQPKISLSERRESFTEVEQTLSKDKATTEAMRCLRCDLEFVEKPEPVDELKSVTTGG</sequence>
<dbReference type="SUPFAM" id="SSF46548">
    <property type="entry name" value="alpha-helical ferredoxin"/>
    <property type="match status" value="1"/>
</dbReference>
<dbReference type="SUPFAM" id="SSF51905">
    <property type="entry name" value="FAD/NAD(P)-binding domain"/>
    <property type="match status" value="1"/>
</dbReference>
<dbReference type="PANTHER" id="PTHR42783">
    <property type="entry name" value="GLUTAMATE SYNTHASE [NADPH] SMALL CHAIN"/>
    <property type="match status" value="1"/>
</dbReference>
<dbReference type="Gene3D" id="3.50.50.60">
    <property type="entry name" value="FAD/NAD(P)-binding domain"/>
    <property type="match status" value="1"/>
</dbReference>
<evidence type="ECO:0000259" key="1">
    <source>
        <dbReference type="Pfam" id="PF07992"/>
    </source>
</evidence>
<accession>A0ABV6Z684</accession>
<dbReference type="EMBL" id="JBHPBY010000621">
    <property type="protein sequence ID" value="MFC1853843.1"/>
    <property type="molecule type" value="Genomic_DNA"/>
</dbReference>
<proteinExistence type="predicted"/>
<protein>
    <submittedName>
        <fullName evidence="2">FAD-dependent oxidoreductase</fullName>
    </submittedName>
</protein>
<dbReference type="InterPro" id="IPR036188">
    <property type="entry name" value="FAD/NAD-bd_sf"/>
</dbReference>
<keyword evidence="3" id="KW-1185">Reference proteome</keyword>
<reference evidence="2 3" key="1">
    <citation type="submission" date="2024-09" db="EMBL/GenBank/DDBJ databases">
        <title>Laminarin stimulates single cell rates of sulfate reduction while oxygen inhibits transcriptomic activity in coastal marine sediment.</title>
        <authorList>
            <person name="Lindsay M."/>
            <person name="Orcutt B."/>
            <person name="Emerson D."/>
            <person name="Stepanauskas R."/>
            <person name="D'Angelo T."/>
        </authorList>
    </citation>
    <scope>NUCLEOTIDE SEQUENCE [LARGE SCALE GENOMIC DNA]</scope>
    <source>
        <strain evidence="2">SAG AM-311-K15</strain>
    </source>
</reference>
<organism evidence="2 3">
    <name type="scientific">candidate division CSSED10-310 bacterium</name>
    <dbReference type="NCBI Taxonomy" id="2855610"/>
    <lineage>
        <taxon>Bacteria</taxon>
        <taxon>Bacteria division CSSED10-310</taxon>
    </lineage>
</organism>
<comment type="caution">
    <text evidence="2">The sequence shown here is derived from an EMBL/GenBank/DDBJ whole genome shotgun (WGS) entry which is preliminary data.</text>
</comment>
<gene>
    <name evidence="2" type="ORF">ACFL27_26970</name>
</gene>
<dbReference type="Pfam" id="PF07992">
    <property type="entry name" value="Pyr_redox_2"/>
    <property type="match status" value="1"/>
</dbReference>
<feature type="domain" description="FAD/NAD(P)-binding" evidence="1">
    <location>
        <begin position="11"/>
        <end position="133"/>
    </location>
</feature>
<dbReference type="InterPro" id="IPR023753">
    <property type="entry name" value="FAD/NAD-binding_dom"/>
</dbReference>
<feature type="non-terminal residue" evidence="2">
    <location>
        <position position="1"/>
    </location>
</feature>
<dbReference type="Proteomes" id="UP001594351">
    <property type="component" value="Unassembled WGS sequence"/>
</dbReference>
<name>A0ABV6Z684_UNCC1</name>
<dbReference type="PANTHER" id="PTHR42783:SF3">
    <property type="entry name" value="GLUTAMATE SYNTHASE [NADPH] SMALL CHAIN-RELATED"/>
    <property type="match status" value="1"/>
</dbReference>